<sequence length="163" mass="17117">MLMTSGSHGLCQRPACVCATDGSSKESAAAWPVSGQGGEVLAAGLSSEDQSSYVAELCGLATVLEAAVLALRDVAFTRLVVLCDCKAALQVVSPSHKGEGMVFSRRIVAALDALRLRILVDLVCPAYGREAATDWQLPARVSEALARRPDQEADSIATDRPCQ</sequence>
<keyword evidence="2" id="KW-1185">Reference proteome</keyword>
<comment type="caution">
    <text evidence="1">The sequence shown here is derived from an EMBL/GenBank/DDBJ whole genome shotgun (WGS) entry which is preliminary data.</text>
</comment>
<accession>A0A813BJ17</accession>
<evidence type="ECO:0008006" key="3">
    <source>
        <dbReference type="Google" id="ProtNLM"/>
    </source>
</evidence>
<reference evidence="1" key="1">
    <citation type="submission" date="2021-02" db="EMBL/GenBank/DDBJ databases">
        <authorList>
            <person name="Dougan E. K."/>
            <person name="Rhodes N."/>
            <person name="Thang M."/>
            <person name="Chan C."/>
        </authorList>
    </citation>
    <scope>NUCLEOTIDE SEQUENCE</scope>
</reference>
<dbReference type="Proteomes" id="UP000601435">
    <property type="component" value="Unassembled WGS sequence"/>
</dbReference>
<name>A0A813BJ17_9DINO</name>
<dbReference type="AlphaFoldDB" id="A0A813BJ17"/>
<protein>
    <recommendedName>
        <fullName evidence="3">RNase H type-1 domain-containing protein</fullName>
    </recommendedName>
</protein>
<evidence type="ECO:0000313" key="2">
    <source>
        <dbReference type="Proteomes" id="UP000601435"/>
    </source>
</evidence>
<dbReference type="EMBL" id="CAJNJA010071471">
    <property type="protein sequence ID" value="CAE7903969.1"/>
    <property type="molecule type" value="Genomic_DNA"/>
</dbReference>
<dbReference type="Gene3D" id="3.30.420.10">
    <property type="entry name" value="Ribonuclease H-like superfamily/Ribonuclease H"/>
    <property type="match status" value="1"/>
</dbReference>
<dbReference type="InterPro" id="IPR036397">
    <property type="entry name" value="RNaseH_sf"/>
</dbReference>
<dbReference type="GO" id="GO:0003676">
    <property type="term" value="F:nucleic acid binding"/>
    <property type="evidence" value="ECO:0007669"/>
    <property type="project" value="InterPro"/>
</dbReference>
<gene>
    <name evidence="1" type="ORF">SNEC2469_LOCUS30536</name>
</gene>
<organism evidence="1 2">
    <name type="scientific">Symbiodinium necroappetens</name>
    <dbReference type="NCBI Taxonomy" id="1628268"/>
    <lineage>
        <taxon>Eukaryota</taxon>
        <taxon>Sar</taxon>
        <taxon>Alveolata</taxon>
        <taxon>Dinophyceae</taxon>
        <taxon>Suessiales</taxon>
        <taxon>Symbiodiniaceae</taxon>
        <taxon>Symbiodinium</taxon>
    </lineage>
</organism>
<feature type="non-terminal residue" evidence="1">
    <location>
        <position position="163"/>
    </location>
</feature>
<evidence type="ECO:0000313" key="1">
    <source>
        <dbReference type="EMBL" id="CAE7903969.1"/>
    </source>
</evidence>
<proteinExistence type="predicted"/>